<proteinExistence type="predicted"/>
<sequence>MMKVNIHPRGTYNRRRRPGNSVEVVEAQRRTYVDPLVNTTGIKPHKPPGLVDAHRHTIEIKCDVSIKRPSEKRESELIFSLKAIGAKAQNRDSFETIALLVVLILEPFKHNSNFKEFRVLHIYLSSPKTDQEQACKRLTILKAQPVWFATNIFRKSENTS</sequence>
<dbReference type="AlphaFoldDB" id="G7YS00"/>
<keyword evidence="2" id="KW-1185">Reference proteome</keyword>
<protein>
    <submittedName>
        <fullName evidence="1">Uncharacterized protein</fullName>
    </submittedName>
</protein>
<evidence type="ECO:0000313" key="2">
    <source>
        <dbReference type="Proteomes" id="UP000008909"/>
    </source>
</evidence>
<reference evidence="1" key="1">
    <citation type="journal article" date="2011" name="Genome Biol.">
        <title>The draft genome of the carcinogenic human liver fluke Clonorchis sinensis.</title>
        <authorList>
            <person name="Wang X."/>
            <person name="Chen W."/>
            <person name="Huang Y."/>
            <person name="Sun J."/>
            <person name="Men J."/>
            <person name="Liu H."/>
            <person name="Luo F."/>
            <person name="Guo L."/>
            <person name="Lv X."/>
            <person name="Deng C."/>
            <person name="Zhou C."/>
            <person name="Fan Y."/>
            <person name="Li X."/>
            <person name="Huang L."/>
            <person name="Hu Y."/>
            <person name="Liang C."/>
            <person name="Hu X."/>
            <person name="Xu J."/>
            <person name="Yu X."/>
        </authorList>
    </citation>
    <scope>NUCLEOTIDE SEQUENCE [LARGE SCALE GENOMIC DNA]</scope>
    <source>
        <strain evidence="1">Henan</strain>
    </source>
</reference>
<gene>
    <name evidence="1" type="ORF">CLF_108851</name>
</gene>
<evidence type="ECO:0000313" key="1">
    <source>
        <dbReference type="EMBL" id="GAA55730.1"/>
    </source>
</evidence>
<dbReference type="Proteomes" id="UP000008909">
    <property type="component" value="Unassembled WGS sequence"/>
</dbReference>
<reference key="2">
    <citation type="submission" date="2011-10" db="EMBL/GenBank/DDBJ databases">
        <title>The genome and transcriptome sequence of Clonorchis sinensis provide insights into the carcinogenic liver fluke.</title>
        <authorList>
            <person name="Wang X."/>
            <person name="Huang Y."/>
            <person name="Chen W."/>
            <person name="Liu H."/>
            <person name="Guo L."/>
            <person name="Chen Y."/>
            <person name="Luo F."/>
            <person name="Zhou W."/>
            <person name="Sun J."/>
            <person name="Mao Q."/>
            <person name="Liang P."/>
            <person name="Zhou C."/>
            <person name="Tian Y."/>
            <person name="Men J."/>
            <person name="Lv X."/>
            <person name="Huang L."/>
            <person name="Zhou J."/>
            <person name="Hu Y."/>
            <person name="Li R."/>
            <person name="Zhang F."/>
            <person name="Lei H."/>
            <person name="Li X."/>
            <person name="Hu X."/>
            <person name="Liang C."/>
            <person name="Xu J."/>
            <person name="Wu Z."/>
            <person name="Yu X."/>
        </authorList>
    </citation>
    <scope>NUCLEOTIDE SEQUENCE</scope>
    <source>
        <strain>Henan</strain>
    </source>
</reference>
<name>G7YS00_CLOSI</name>
<dbReference type="EMBL" id="DF144072">
    <property type="protein sequence ID" value="GAA55730.1"/>
    <property type="molecule type" value="Genomic_DNA"/>
</dbReference>
<organism evidence="1 2">
    <name type="scientific">Clonorchis sinensis</name>
    <name type="common">Chinese liver fluke</name>
    <dbReference type="NCBI Taxonomy" id="79923"/>
    <lineage>
        <taxon>Eukaryota</taxon>
        <taxon>Metazoa</taxon>
        <taxon>Spiralia</taxon>
        <taxon>Lophotrochozoa</taxon>
        <taxon>Platyhelminthes</taxon>
        <taxon>Trematoda</taxon>
        <taxon>Digenea</taxon>
        <taxon>Opisthorchiida</taxon>
        <taxon>Opisthorchiata</taxon>
        <taxon>Opisthorchiidae</taxon>
        <taxon>Clonorchis</taxon>
    </lineage>
</organism>
<accession>G7YS00</accession>